<keyword evidence="9" id="KW-0234">DNA repair</keyword>
<evidence type="ECO:0000256" key="3">
    <source>
        <dbReference type="ARBA" id="ARBA00021612"/>
    </source>
</evidence>
<protein>
    <recommendedName>
        <fullName evidence="3">Actin-related protein 5</fullName>
    </recommendedName>
</protein>
<comment type="subcellular location">
    <subcellularLocation>
        <location evidence="1">Nucleus</location>
    </subcellularLocation>
</comment>
<evidence type="ECO:0000256" key="7">
    <source>
        <dbReference type="ARBA" id="ARBA00023163"/>
    </source>
</evidence>
<name>A0A5N4CVI0_CAMDR</name>
<evidence type="ECO:0000256" key="2">
    <source>
        <dbReference type="ARBA" id="ARBA00006021"/>
    </source>
</evidence>
<dbReference type="FunFam" id="3.30.420.40:FF:000058">
    <property type="entry name" value="Putative actin-related protein 5"/>
    <property type="match status" value="1"/>
</dbReference>
<dbReference type="SMART" id="SM00268">
    <property type="entry name" value="ACTIN"/>
    <property type="match status" value="1"/>
</dbReference>
<evidence type="ECO:0000256" key="11">
    <source>
        <dbReference type="ARBA" id="ARBA00054422"/>
    </source>
</evidence>
<dbReference type="FunFam" id="3.30.420.40:FF:000098">
    <property type="entry name" value="ARP5 actin-related protein 5 homolog"/>
    <property type="match status" value="1"/>
</dbReference>
<accession>A0A5N4CVI0</accession>
<dbReference type="GO" id="GO:0005634">
    <property type="term" value="C:nucleus"/>
    <property type="evidence" value="ECO:0007669"/>
    <property type="project" value="UniProtKB-SubCell"/>
</dbReference>
<dbReference type="Pfam" id="PF00022">
    <property type="entry name" value="Actin"/>
    <property type="match status" value="2"/>
</dbReference>
<sequence>MAVASAAAPAVNVFSFRDVRAAPDPVLEAGPVAHGPLPVPLVLDNGSFQARAGWACPGPDPGPEPRLQFRAVCARGRGGARGGAGPQVGNALGSLEPLRWMLRSPFDRNVPVNLELQELLLDYSFQHLGVSSQGCVDHPIVLTEAVCNPLYSRQMMSELLFECYGIPKVAYGIDSLFSFYHNKPKSLISSGLIISSGYQCTHILPVLEGRLDARNCKRINLGGSQAAVYLQRLLQLKYPGHLAAITLSRTEEILHEHSYIAEDYVEVLIVFPFPDFQNHAFEELQKWRCPDYYEDNVHKMQLPFSSKLLGSTLTSEEKQERRQQQLRRLQELNARRREEKLQLDQERLDRLLYVQELLEEGQMDQFHKALMELNMDSPEELQSYIQKLSSAVEQAKQKILQAEVNLEVDVVESKPEVPRALGGSELRELRLPEVTGSVWLCASFSQTPDLEQLEPSLEDVENINDFEPLFSEETPEVEKPVATVQPVFNLAAYHQLFVGTERIRAPEIIFQPSLIGEEQAGVAETLQYVLDRYPKDVQELLVQNVFLTGGNMMYPGMKGRIEKELLEMRPFQSSFQVQLASNPVLDAWYGARDWALDHLDDEDVWITRKEYEEKGGGYLKEHCASNVYVPIRLPKQASRSSEAQASGKGSGASGGGASEQA</sequence>
<gene>
    <name evidence="14" type="ORF">Cadr_000021154</name>
</gene>
<evidence type="ECO:0000256" key="6">
    <source>
        <dbReference type="ARBA" id="ARBA00023054"/>
    </source>
</evidence>
<dbReference type="FunFam" id="3.90.640.10:FF:000019">
    <property type="entry name" value="ARP5 actin-related protein 5 homolog"/>
    <property type="match status" value="1"/>
</dbReference>
<dbReference type="PROSITE" id="PS00432">
    <property type="entry name" value="ACTINS_2"/>
    <property type="match status" value="1"/>
</dbReference>
<comment type="function">
    <text evidence="11">Proposed core component of the chromatin remodeling INO80 complex which is involved in transcriptional regulation, DNA replication and probably DNA repair. Involved in DNA double-strand break repair and UV-damage excision repair.</text>
</comment>
<evidence type="ECO:0000256" key="10">
    <source>
        <dbReference type="ARBA" id="ARBA00023242"/>
    </source>
</evidence>
<keyword evidence="15" id="KW-1185">Reference proteome</keyword>
<evidence type="ECO:0000256" key="13">
    <source>
        <dbReference type="SAM" id="MobiDB-lite"/>
    </source>
</evidence>
<organism evidence="14 15">
    <name type="scientific">Camelus dromedarius</name>
    <name type="common">Dromedary</name>
    <name type="synonym">Arabian camel</name>
    <dbReference type="NCBI Taxonomy" id="9838"/>
    <lineage>
        <taxon>Eukaryota</taxon>
        <taxon>Metazoa</taxon>
        <taxon>Chordata</taxon>
        <taxon>Craniata</taxon>
        <taxon>Vertebrata</taxon>
        <taxon>Euteleostomi</taxon>
        <taxon>Mammalia</taxon>
        <taxon>Eutheria</taxon>
        <taxon>Laurasiatheria</taxon>
        <taxon>Artiodactyla</taxon>
        <taxon>Tylopoda</taxon>
        <taxon>Camelidae</taxon>
        <taxon>Camelus</taxon>
    </lineage>
</organism>
<dbReference type="GO" id="GO:0010604">
    <property type="term" value="P:positive regulation of macromolecule metabolic process"/>
    <property type="evidence" value="ECO:0007669"/>
    <property type="project" value="UniProtKB-ARBA"/>
</dbReference>
<dbReference type="InterPro" id="IPR043129">
    <property type="entry name" value="ATPase_NBD"/>
</dbReference>
<dbReference type="PANTHER" id="PTHR11937">
    <property type="entry name" value="ACTIN"/>
    <property type="match status" value="1"/>
</dbReference>
<evidence type="ECO:0000256" key="12">
    <source>
        <dbReference type="SAM" id="Coils"/>
    </source>
</evidence>
<dbReference type="AlphaFoldDB" id="A0A5N4CVI0"/>
<dbReference type="CDD" id="cd10211">
    <property type="entry name" value="ASKHA_NBD_Arp5"/>
    <property type="match status" value="1"/>
</dbReference>
<dbReference type="FunFam" id="3.30.420.40:FF:000122">
    <property type="entry name" value="ARP5 actin-related protein 5 homolog"/>
    <property type="match status" value="1"/>
</dbReference>
<dbReference type="GO" id="GO:0033044">
    <property type="term" value="P:regulation of chromosome organization"/>
    <property type="evidence" value="ECO:0007669"/>
    <property type="project" value="UniProtKB-ARBA"/>
</dbReference>
<dbReference type="GO" id="GO:0006310">
    <property type="term" value="P:DNA recombination"/>
    <property type="evidence" value="ECO:0007669"/>
    <property type="project" value="UniProtKB-KW"/>
</dbReference>
<keyword evidence="6 12" id="KW-0175">Coiled coil</keyword>
<keyword evidence="5" id="KW-0805">Transcription regulation</keyword>
<evidence type="ECO:0000256" key="5">
    <source>
        <dbReference type="ARBA" id="ARBA00023015"/>
    </source>
</evidence>
<feature type="coiled-coil region" evidence="12">
    <location>
        <begin position="315"/>
        <end position="349"/>
    </location>
</feature>
<dbReference type="GO" id="GO:0051052">
    <property type="term" value="P:regulation of DNA metabolic process"/>
    <property type="evidence" value="ECO:0007669"/>
    <property type="project" value="UniProtKB-ARBA"/>
</dbReference>
<keyword evidence="4" id="KW-0227">DNA damage</keyword>
<evidence type="ECO:0000256" key="8">
    <source>
        <dbReference type="ARBA" id="ARBA00023172"/>
    </source>
</evidence>
<comment type="caution">
    <text evidence="14">The sequence shown here is derived from an EMBL/GenBank/DDBJ whole genome shotgun (WGS) entry which is preliminary data.</text>
</comment>
<dbReference type="EMBL" id="JWIN03000019">
    <property type="protein sequence ID" value="KAB1262847.1"/>
    <property type="molecule type" value="Genomic_DNA"/>
</dbReference>
<dbReference type="Gene3D" id="3.30.420.40">
    <property type="match status" value="4"/>
</dbReference>
<evidence type="ECO:0000313" key="15">
    <source>
        <dbReference type="Proteomes" id="UP000299084"/>
    </source>
</evidence>
<dbReference type="InterPro" id="IPR004001">
    <property type="entry name" value="Actin_CS"/>
</dbReference>
<proteinExistence type="inferred from homology"/>
<dbReference type="GO" id="GO:0045935">
    <property type="term" value="P:positive regulation of nucleobase-containing compound metabolic process"/>
    <property type="evidence" value="ECO:0007669"/>
    <property type="project" value="UniProtKB-ARBA"/>
</dbReference>
<dbReference type="FunFam" id="3.30.420.40:FF:000048">
    <property type="entry name" value="ARP5 actin-related protein 5 homolog"/>
    <property type="match status" value="1"/>
</dbReference>
<keyword evidence="10" id="KW-0539">Nucleus</keyword>
<feature type="compositionally biased region" description="Gly residues" evidence="13">
    <location>
        <begin position="648"/>
        <end position="661"/>
    </location>
</feature>
<keyword evidence="7" id="KW-0804">Transcription</keyword>
<evidence type="ECO:0000256" key="1">
    <source>
        <dbReference type="ARBA" id="ARBA00004123"/>
    </source>
</evidence>
<evidence type="ECO:0000256" key="4">
    <source>
        <dbReference type="ARBA" id="ARBA00022763"/>
    </source>
</evidence>
<dbReference type="Gene3D" id="3.90.640.10">
    <property type="entry name" value="Actin, Chain A, domain 4"/>
    <property type="match status" value="2"/>
</dbReference>
<evidence type="ECO:0000256" key="9">
    <source>
        <dbReference type="ARBA" id="ARBA00023204"/>
    </source>
</evidence>
<dbReference type="SUPFAM" id="SSF53067">
    <property type="entry name" value="Actin-like ATPase domain"/>
    <property type="match status" value="2"/>
</dbReference>
<feature type="region of interest" description="Disordered" evidence="13">
    <location>
        <begin position="638"/>
        <end position="661"/>
    </location>
</feature>
<dbReference type="Proteomes" id="UP000299084">
    <property type="component" value="Unassembled WGS sequence"/>
</dbReference>
<dbReference type="GO" id="GO:0006281">
    <property type="term" value="P:DNA repair"/>
    <property type="evidence" value="ECO:0007669"/>
    <property type="project" value="UniProtKB-KW"/>
</dbReference>
<reference evidence="14 15" key="1">
    <citation type="journal article" date="2019" name="Mol. Ecol. Resour.">
        <title>Improving Illumina assemblies with Hi-C and long reads: an example with the North African dromedary.</title>
        <authorList>
            <person name="Elbers J.P."/>
            <person name="Rogers M.F."/>
            <person name="Perelman P.L."/>
            <person name="Proskuryakova A.A."/>
            <person name="Serdyukova N.A."/>
            <person name="Johnson W.E."/>
            <person name="Horin P."/>
            <person name="Corander J."/>
            <person name="Murphy D."/>
            <person name="Burger P.A."/>
        </authorList>
    </citation>
    <scope>NUCLEOTIDE SEQUENCE [LARGE SCALE GENOMIC DNA]</scope>
    <source>
        <strain evidence="14">Drom800</strain>
        <tissue evidence="14">Blood</tissue>
    </source>
</reference>
<keyword evidence="8" id="KW-0233">DNA recombination</keyword>
<evidence type="ECO:0000313" key="14">
    <source>
        <dbReference type="EMBL" id="KAB1262847.1"/>
    </source>
</evidence>
<dbReference type="InterPro" id="IPR004000">
    <property type="entry name" value="Actin"/>
</dbReference>
<dbReference type="FunFam" id="3.90.640.10:FF:000016">
    <property type="entry name" value="ARP5 actin-related protein 5 homolog"/>
    <property type="match status" value="1"/>
</dbReference>
<comment type="similarity">
    <text evidence="2">Belongs to the actin family. ARP5 subfamily.</text>
</comment>